<proteinExistence type="predicted"/>
<evidence type="ECO:0000313" key="2">
    <source>
        <dbReference type="EMBL" id="KAG8543876.1"/>
    </source>
</evidence>
<reference evidence="2" key="1">
    <citation type="thesis" date="2020" institute="ProQuest LLC" country="789 East Eisenhower Parkway, Ann Arbor, MI, USA">
        <title>Comparative Genomics and Chromosome Evolution.</title>
        <authorList>
            <person name="Mudd A.B."/>
        </authorList>
    </citation>
    <scope>NUCLEOTIDE SEQUENCE</scope>
    <source>
        <strain evidence="2">237g6f4</strain>
        <tissue evidence="2">Blood</tissue>
    </source>
</reference>
<protein>
    <submittedName>
        <fullName evidence="2">Uncharacterized protein</fullName>
    </submittedName>
</protein>
<keyword evidence="3" id="KW-1185">Reference proteome</keyword>
<dbReference type="EMBL" id="WNYA01002764">
    <property type="protein sequence ID" value="KAG8543876.1"/>
    <property type="molecule type" value="Genomic_DNA"/>
</dbReference>
<accession>A0AAV6ZBL2</accession>
<evidence type="ECO:0000313" key="3">
    <source>
        <dbReference type="Proteomes" id="UP000824782"/>
    </source>
</evidence>
<dbReference type="Proteomes" id="UP000824782">
    <property type="component" value="Unassembled WGS sequence"/>
</dbReference>
<gene>
    <name evidence="2" type="ORF">GDO81_023488</name>
</gene>
<comment type="caution">
    <text evidence="2">The sequence shown here is derived from an EMBL/GenBank/DDBJ whole genome shotgun (WGS) entry which is preliminary data.</text>
</comment>
<feature type="region of interest" description="Disordered" evidence="1">
    <location>
        <begin position="58"/>
        <end position="81"/>
    </location>
</feature>
<dbReference type="AlphaFoldDB" id="A0AAV6ZBL2"/>
<feature type="compositionally biased region" description="Polar residues" evidence="1">
    <location>
        <begin position="71"/>
        <end position="81"/>
    </location>
</feature>
<sequence length="81" mass="9287">MFHFESKLHEGAYVYKIFDAILKMGQVSTFRKYRSSSPMGLTSLINLPVIIWSVGGNRRKPTQTQREHTKSLQMLTSAARL</sequence>
<evidence type="ECO:0000256" key="1">
    <source>
        <dbReference type="SAM" id="MobiDB-lite"/>
    </source>
</evidence>
<name>A0AAV6ZBL2_ENGPU</name>
<organism evidence="2 3">
    <name type="scientific">Engystomops pustulosus</name>
    <name type="common">Tungara frog</name>
    <name type="synonym">Physalaemus pustulosus</name>
    <dbReference type="NCBI Taxonomy" id="76066"/>
    <lineage>
        <taxon>Eukaryota</taxon>
        <taxon>Metazoa</taxon>
        <taxon>Chordata</taxon>
        <taxon>Craniata</taxon>
        <taxon>Vertebrata</taxon>
        <taxon>Euteleostomi</taxon>
        <taxon>Amphibia</taxon>
        <taxon>Batrachia</taxon>
        <taxon>Anura</taxon>
        <taxon>Neobatrachia</taxon>
        <taxon>Hyloidea</taxon>
        <taxon>Leptodactylidae</taxon>
        <taxon>Leiuperinae</taxon>
        <taxon>Engystomops</taxon>
    </lineage>
</organism>